<dbReference type="EMBL" id="AAQH01000001">
    <property type="protein sequence ID" value="EAT13945.1"/>
    <property type="molecule type" value="Genomic_DNA"/>
</dbReference>
<name>Q1N5J7_9GAMM</name>
<gene>
    <name evidence="1" type="ORF">RED65_11144</name>
</gene>
<proteinExistence type="predicted"/>
<dbReference type="HOGENOM" id="CLU_881840_0_0_6"/>
<comment type="caution">
    <text evidence="1">The sequence shown here is derived from an EMBL/GenBank/DDBJ whole genome shotgun (WGS) entry which is preliminary data.</text>
</comment>
<sequence length="315" mass="36895">MAKSRDYNSIPGIYRINLEGTKVEQVFSEDEISKLFKGVKSIDIEGPMYLSPDRKYLALMYRESYLYNFLLINMENRQVEHSVNKIDEHSKVFWSPDSQTVYFYDRDFNLFKYDLKSKSQEPIMSDYSYKPSRRSEARIEIYPSENLVLVPLGDMHFYDLSTGEYLRTEPRENYPGYQTHIPGIRVVEKSKKYHENAVFLKQGSPLMDENIIGEIHPHLDTKYLSTIGPALTIGSDRYFIIDHDDIDYAQQWRYHGSDYKKPYTDNISIVNISDSTLREVYCDNKNEEYEPFCIAISGWLSKSALASMNNDVDKE</sequence>
<organism evidence="1 2">
    <name type="scientific">Bermanella marisrubri</name>
    <dbReference type="NCBI Taxonomy" id="207949"/>
    <lineage>
        <taxon>Bacteria</taxon>
        <taxon>Pseudomonadati</taxon>
        <taxon>Pseudomonadota</taxon>
        <taxon>Gammaproteobacteria</taxon>
        <taxon>Oceanospirillales</taxon>
        <taxon>Oceanospirillaceae</taxon>
        <taxon>Bermanella</taxon>
    </lineage>
</organism>
<evidence type="ECO:0000313" key="1">
    <source>
        <dbReference type="EMBL" id="EAT13945.1"/>
    </source>
</evidence>
<accession>Q1N5J7</accession>
<evidence type="ECO:0000313" key="2">
    <source>
        <dbReference type="Proteomes" id="UP000004263"/>
    </source>
</evidence>
<keyword evidence="2" id="KW-1185">Reference proteome</keyword>
<protein>
    <submittedName>
        <fullName evidence="1">Uncharacterized protein</fullName>
    </submittedName>
</protein>
<dbReference type="Proteomes" id="UP000004263">
    <property type="component" value="Unassembled WGS sequence"/>
</dbReference>
<dbReference type="Gene3D" id="2.140.10.30">
    <property type="entry name" value="Dipeptidylpeptidase IV, N-terminal domain"/>
    <property type="match status" value="1"/>
</dbReference>
<dbReference type="AlphaFoldDB" id="Q1N5J7"/>
<dbReference type="SUPFAM" id="SSF82171">
    <property type="entry name" value="DPP6 N-terminal domain-like"/>
    <property type="match status" value="1"/>
</dbReference>
<reference evidence="1 2" key="1">
    <citation type="submission" date="2006-03" db="EMBL/GenBank/DDBJ databases">
        <authorList>
            <person name="Pinhassi J."/>
            <person name="Pedros-Alio C."/>
            <person name="Ferriera S."/>
            <person name="Johnson J."/>
            <person name="Kravitz S."/>
            <person name="Halpern A."/>
            <person name="Remington K."/>
            <person name="Beeson K."/>
            <person name="Tran B."/>
            <person name="Rogers Y.-H."/>
            <person name="Friedman R."/>
            <person name="Venter J.C."/>
        </authorList>
    </citation>
    <scope>NUCLEOTIDE SEQUENCE [LARGE SCALE GENOMIC DNA]</scope>
    <source>
        <strain evidence="1 2">RED65</strain>
    </source>
</reference>